<proteinExistence type="predicted"/>
<dbReference type="InterPro" id="IPR001123">
    <property type="entry name" value="LeuE-type"/>
</dbReference>
<evidence type="ECO:0000313" key="8">
    <source>
        <dbReference type="EMBL" id="MBO1109178.1"/>
    </source>
</evidence>
<dbReference type="PANTHER" id="PTHR30086">
    <property type="entry name" value="ARGININE EXPORTER PROTEIN ARGO"/>
    <property type="match status" value="1"/>
</dbReference>
<dbReference type="PANTHER" id="PTHR30086:SF20">
    <property type="entry name" value="ARGININE EXPORTER PROTEIN ARGO-RELATED"/>
    <property type="match status" value="1"/>
</dbReference>
<name>A0A8I1W7T6_PLESH</name>
<feature type="transmembrane region" description="Helical" evidence="7">
    <location>
        <begin position="198"/>
        <end position="219"/>
    </location>
</feature>
<dbReference type="Proteomes" id="UP000664658">
    <property type="component" value="Unassembled WGS sequence"/>
</dbReference>
<reference evidence="8" key="1">
    <citation type="submission" date="2021-03" db="EMBL/GenBank/DDBJ databases">
        <title>Plesiomonas shigelloides zfcc0051, isolated from zebrafish feces.</title>
        <authorList>
            <person name="Vanderhoek Z."/>
            <person name="Gaulke C."/>
        </authorList>
    </citation>
    <scope>NUCLEOTIDE SEQUENCE</scope>
    <source>
        <strain evidence="8">Zfcc0051</strain>
    </source>
</reference>
<dbReference type="RefSeq" id="WP_207542421.1">
    <property type="nucleotide sequence ID" value="NZ_JAFNAA010000015.1"/>
</dbReference>
<sequence length="220" mass="23947">MGDVTVLWHVAVIWGLAVLTPGANVLLTLNTALTQGRHSASWAALGVTSAVFIWALLGVSGLLLLFKTFPWLLYLVQGAGGIYLLYLGYNKLYKVVYEIIKRRAVNIEPVPLTTSITPVYSVAPSTKSMFKTAMVTSLINPKTGLFILSLFSVTLPDVFPATLASLVVIIMCCITLMWHMTLAVVFSKSAAKNVYHKAFILIELCCGGLFAYFGLRILLG</sequence>
<comment type="caution">
    <text evidence="8">The sequence shown here is derived from an EMBL/GenBank/DDBJ whole genome shotgun (WGS) entry which is preliminary data.</text>
</comment>
<feature type="transmembrane region" description="Helical" evidence="7">
    <location>
        <begin position="41"/>
        <end position="65"/>
    </location>
</feature>
<keyword evidence="5 7" id="KW-1133">Transmembrane helix</keyword>
<evidence type="ECO:0000256" key="3">
    <source>
        <dbReference type="ARBA" id="ARBA00022692"/>
    </source>
</evidence>
<dbReference type="Pfam" id="PF01810">
    <property type="entry name" value="LysE"/>
    <property type="match status" value="1"/>
</dbReference>
<keyword evidence="4" id="KW-0813">Transport</keyword>
<keyword evidence="3 7" id="KW-0812">Transmembrane</keyword>
<keyword evidence="6 7" id="KW-0472">Membrane</keyword>
<evidence type="ECO:0000256" key="1">
    <source>
        <dbReference type="ARBA" id="ARBA00004651"/>
    </source>
</evidence>
<organism evidence="8 9">
    <name type="scientific">Plesiomonas shigelloides</name>
    <name type="common">Aeromonas shigelloides</name>
    <dbReference type="NCBI Taxonomy" id="703"/>
    <lineage>
        <taxon>Bacteria</taxon>
        <taxon>Pseudomonadati</taxon>
        <taxon>Pseudomonadota</taxon>
        <taxon>Gammaproteobacteria</taxon>
        <taxon>Enterobacterales</taxon>
        <taxon>Enterobacteriaceae</taxon>
        <taxon>Plesiomonas</taxon>
    </lineage>
</organism>
<evidence type="ECO:0000256" key="5">
    <source>
        <dbReference type="ARBA" id="ARBA00022989"/>
    </source>
</evidence>
<gene>
    <name evidence="8" type="ORF">J2R62_13330</name>
</gene>
<evidence type="ECO:0000256" key="2">
    <source>
        <dbReference type="ARBA" id="ARBA00022475"/>
    </source>
</evidence>
<comment type="subcellular location">
    <subcellularLocation>
        <location evidence="1">Cell membrane</location>
        <topology evidence="1">Multi-pass membrane protein</topology>
    </subcellularLocation>
</comment>
<dbReference type="EMBL" id="JAFNAA010000015">
    <property type="protein sequence ID" value="MBO1109178.1"/>
    <property type="molecule type" value="Genomic_DNA"/>
</dbReference>
<feature type="transmembrane region" description="Helical" evidence="7">
    <location>
        <begin position="6"/>
        <end position="29"/>
    </location>
</feature>
<dbReference type="GO" id="GO:0015171">
    <property type="term" value="F:amino acid transmembrane transporter activity"/>
    <property type="evidence" value="ECO:0007669"/>
    <property type="project" value="TreeGrafter"/>
</dbReference>
<evidence type="ECO:0000256" key="6">
    <source>
        <dbReference type="ARBA" id="ARBA00023136"/>
    </source>
</evidence>
<evidence type="ECO:0000256" key="7">
    <source>
        <dbReference type="SAM" id="Phobius"/>
    </source>
</evidence>
<evidence type="ECO:0000313" key="9">
    <source>
        <dbReference type="Proteomes" id="UP000664658"/>
    </source>
</evidence>
<feature type="transmembrane region" description="Helical" evidence="7">
    <location>
        <begin position="133"/>
        <end position="155"/>
    </location>
</feature>
<keyword evidence="4" id="KW-0029">Amino-acid transport</keyword>
<keyword evidence="2" id="KW-1003">Cell membrane</keyword>
<feature type="transmembrane region" description="Helical" evidence="7">
    <location>
        <begin position="161"/>
        <end position="186"/>
    </location>
</feature>
<protein>
    <submittedName>
        <fullName evidence="8">LysE family translocator</fullName>
    </submittedName>
</protein>
<dbReference type="GO" id="GO:0005886">
    <property type="term" value="C:plasma membrane"/>
    <property type="evidence" value="ECO:0007669"/>
    <property type="project" value="UniProtKB-SubCell"/>
</dbReference>
<feature type="transmembrane region" description="Helical" evidence="7">
    <location>
        <begin position="71"/>
        <end position="89"/>
    </location>
</feature>
<accession>A0A8I1W7T6</accession>
<evidence type="ECO:0000256" key="4">
    <source>
        <dbReference type="ARBA" id="ARBA00022970"/>
    </source>
</evidence>
<dbReference type="AlphaFoldDB" id="A0A8I1W7T6"/>